<dbReference type="GO" id="GO:0005762">
    <property type="term" value="C:mitochondrial large ribosomal subunit"/>
    <property type="evidence" value="ECO:0007669"/>
    <property type="project" value="TreeGrafter"/>
</dbReference>
<dbReference type="InterPro" id="IPR051991">
    <property type="entry name" value="Mitoribosomal_protein_bL32"/>
</dbReference>
<dbReference type="PANTHER" id="PTHR21026">
    <property type="entry name" value="39S RIBOSOMAL PROTEIN L32, MITOCHONDRIAL"/>
    <property type="match status" value="1"/>
</dbReference>
<evidence type="ECO:0000256" key="4">
    <source>
        <dbReference type="ARBA" id="ARBA00022980"/>
    </source>
</evidence>
<protein>
    <recommendedName>
        <fullName evidence="7">Large ribosomal subunit protein bL32m</fullName>
    </recommendedName>
    <alternativeName>
        <fullName evidence="8">39S ribosomal protein L32, mitochondrial</fullName>
    </alternativeName>
</protein>
<evidence type="ECO:0000256" key="6">
    <source>
        <dbReference type="ARBA" id="ARBA00023274"/>
    </source>
</evidence>
<keyword evidence="6" id="KW-0687">Ribonucleoprotein</keyword>
<gene>
    <name evidence="11" type="ORF">HCN44_009800</name>
</gene>
<comment type="function">
    <text evidence="9">Component of the mitochondrial large ribosomal subunit (mt-LSU). The mitochondrial ribosome (mitoribosome) is a large ribonucleoprotein complex responsible for the synthesis of proteins inside mitochondria.</text>
</comment>
<keyword evidence="5" id="KW-0496">Mitochondrion</keyword>
<dbReference type="InterPro" id="IPR011332">
    <property type="entry name" value="Ribosomal_zn-bd"/>
</dbReference>
<evidence type="ECO:0000256" key="3">
    <source>
        <dbReference type="ARBA" id="ARBA00022946"/>
    </source>
</evidence>
<comment type="subcellular location">
    <subcellularLocation>
        <location evidence="1">Mitochondrion</location>
    </subcellularLocation>
</comment>
<feature type="compositionally biased region" description="Basic and acidic residues" evidence="10">
    <location>
        <begin position="187"/>
        <end position="198"/>
    </location>
</feature>
<evidence type="ECO:0000313" key="12">
    <source>
        <dbReference type="Proteomes" id="UP000639338"/>
    </source>
</evidence>
<dbReference type="PANTHER" id="PTHR21026:SF2">
    <property type="entry name" value="LARGE RIBOSOMAL SUBUNIT PROTEIN BL32M"/>
    <property type="match status" value="1"/>
</dbReference>
<dbReference type="AlphaFoldDB" id="A0A835CWD8"/>
<dbReference type="Pfam" id="PF01783">
    <property type="entry name" value="Ribosomal_L32p"/>
    <property type="match status" value="1"/>
</dbReference>
<dbReference type="SUPFAM" id="SSF57829">
    <property type="entry name" value="Zn-binding ribosomal proteins"/>
    <property type="match status" value="1"/>
</dbReference>
<dbReference type="Proteomes" id="UP000639338">
    <property type="component" value="Unassembled WGS sequence"/>
</dbReference>
<organism evidence="11 12">
    <name type="scientific">Aphidius gifuensis</name>
    <name type="common">Parasitoid wasp</name>
    <dbReference type="NCBI Taxonomy" id="684658"/>
    <lineage>
        <taxon>Eukaryota</taxon>
        <taxon>Metazoa</taxon>
        <taxon>Ecdysozoa</taxon>
        <taxon>Arthropoda</taxon>
        <taxon>Hexapoda</taxon>
        <taxon>Insecta</taxon>
        <taxon>Pterygota</taxon>
        <taxon>Neoptera</taxon>
        <taxon>Endopterygota</taxon>
        <taxon>Hymenoptera</taxon>
        <taxon>Apocrita</taxon>
        <taxon>Ichneumonoidea</taxon>
        <taxon>Braconidae</taxon>
        <taxon>Aphidiinae</taxon>
        <taxon>Aphidius</taxon>
    </lineage>
</organism>
<accession>A0A835CWD8</accession>
<comment type="similarity">
    <text evidence="2">Belongs to the bacterial ribosomal protein bL32 family.</text>
</comment>
<keyword evidence="3" id="KW-0809">Transit peptide</keyword>
<keyword evidence="4" id="KW-0689">Ribosomal protein</keyword>
<evidence type="ECO:0000256" key="1">
    <source>
        <dbReference type="ARBA" id="ARBA00004173"/>
    </source>
</evidence>
<evidence type="ECO:0000256" key="9">
    <source>
        <dbReference type="ARBA" id="ARBA00045766"/>
    </source>
</evidence>
<keyword evidence="12" id="KW-1185">Reference proteome</keyword>
<dbReference type="GO" id="GO:0006412">
    <property type="term" value="P:translation"/>
    <property type="evidence" value="ECO:0007669"/>
    <property type="project" value="InterPro"/>
</dbReference>
<name>A0A835CWD8_APHGI</name>
<evidence type="ECO:0000256" key="7">
    <source>
        <dbReference type="ARBA" id="ARBA00039935"/>
    </source>
</evidence>
<evidence type="ECO:0000256" key="8">
    <source>
        <dbReference type="ARBA" id="ARBA00042577"/>
    </source>
</evidence>
<evidence type="ECO:0000313" key="11">
    <source>
        <dbReference type="EMBL" id="KAF7998402.1"/>
    </source>
</evidence>
<evidence type="ECO:0000256" key="10">
    <source>
        <dbReference type="SAM" id="MobiDB-lite"/>
    </source>
</evidence>
<evidence type="ECO:0000256" key="5">
    <source>
        <dbReference type="ARBA" id="ARBA00023128"/>
    </source>
</evidence>
<dbReference type="InterPro" id="IPR002677">
    <property type="entry name" value="Ribosomal_bL32"/>
</dbReference>
<dbReference type="EMBL" id="JACMRX010000001">
    <property type="protein sequence ID" value="KAF7998402.1"/>
    <property type="molecule type" value="Genomic_DNA"/>
</dbReference>
<comment type="caution">
    <text evidence="11">The sequence shown here is derived from an EMBL/GenBank/DDBJ whole genome shotgun (WGS) entry which is preliminary data.</text>
</comment>
<feature type="region of interest" description="Disordered" evidence="10">
    <location>
        <begin position="179"/>
        <end position="198"/>
    </location>
</feature>
<evidence type="ECO:0000256" key="2">
    <source>
        <dbReference type="ARBA" id="ARBA00008560"/>
    </source>
</evidence>
<dbReference type="OrthoDB" id="2014905at2759"/>
<dbReference type="GO" id="GO:0003735">
    <property type="term" value="F:structural constituent of ribosome"/>
    <property type="evidence" value="ECO:0007669"/>
    <property type="project" value="InterPro"/>
</dbReference>
<reference evidence="11 12" key="1">
    <citation type="submission" date="2020-08" db="EMBL/GenBank/DDBJ databases">
        <title>Aphidius gifuensis genome sequencing and assembly.</title>
        <authorList>
            <person name="Du Z."/>
        </authorList>
    </citation>
    <scope>NUCLEOTIDE SEQUENCE [LARGE SCALE GENOMIC DNA]</scope>
    <source>
        <strain evidence="11">YNYX2018</strain>
        <tissue evidence="11">Adults</tissue>
    </source>
</reference>
<sequence>MAWKLINRLNNIIDHVLLGIYGTPPPALSLLGLSGNRSSLRETKPSNVTERIEELWKDGILWAAPKSRRPLEKRWSRKFGFPEKHWKLLVPKTNLIVCPNCGHDYEAGHLCSKCYKRVKAETTEMQEAIVNKLQLTPVENEVVVMYEDENPDKTSEYWQGQRIIEMPKKRPAWFHNNLLQPTTQEPAETKDVKPGELA</sequence>
<proteinExistence type="inferred from homology"/>